<feature type="non-terminal residue" evidence="2">
    <location>
        <position position="104"/>
    </location>
</feature>
<proteinExistence type="predicted"/>
<evidence type="ECO:0000256" key="1">
    <source>
        <dbReference type="SAM" id="MobiDB-lite"/>
    </source>
</evidence>
<evidence type="ECO:0000313" key="3">
    <source>
        <dbReference type="Proteomes" id="UP001488838"/>
    </source>
</evidence>
<comment type="caution">
    <text evidence="2">The sequence shown here is derived from an EMBL/GenBank/DDBJ whole genome shotgun (WGS) entry which is preliminary data.</text>
</comment>
<organism evidence="2 3">
    <name type="scientific">Myodes glareolus</name>
    <name type="common">Bank vole</name>
    <name type="synonym">Clethrionomys glareolus</name>
    <dbReference type="NCBI Taxonomy" id="447135"/>
    <lineage>
        <taxon>Eukaryota</taxon>
        <taxon>Metazoa</taxon>
        <taxon>Chordata</taxon>
        <taxon>Craniata</taxon>
        <taxon>Vertebrata</taxon>
        <taxon>Euteleostomi</taxon>
        <taxon>Mammalia</taxon>
        <taxon>Eutheria</taxon>
        <taxon>Euarchontoglires</taxon>
        <taxon>Glires</taxon>
        <taxon>Rodentia</taxon>
        <taxon>Myomorpha</taxon>
        <taxon>Muroidea</taxon>
        <taxon>Cricetidae</taxon>
        <taxon>Arvicolinae</taxon>
        <taxon>Myodes</taxon>
    </lineage>
</organism>
<dbReference type="AlphaFoldDB" id="A0AAW0HFV5"/>
<gene>
    <name evidence="2" type="ORF">U0070_013158</name>
</gene>
<sequence length="104" mass="11458">MSVRDGGQTMKNTVRSVSEEDGVDVIENGHDTEALEIDYVEVCKQDEKSAWSKENAKGDTLSAETRMEINIENAVWSVTAECAVTMCKTGKKMVEGAFNVQNTH</sequence>
<keyword evidence="3" id="KW-1185">Reference proteome</keyword>
<dbReference type="EMBL" id="JBBHLL010000492">
    <property type="protein sequence ID" value="KAK7801664.1"/>
    <property type="molecule type" value="Genomic_DNA"/>
</dbReference>
<dbReference type="Proteomes" id="UP001488838">
    <property type="component" value="Unassembled WGS sequence"/>
</dbReference>
<name>A0AAW0HFV5_MYOGA</name>
<reference evidence="2 3" key="1">
    <citation type="journal article" date="2023" name="bioRxiv">
        <title>Conserved and derived expression patterns and positive selection on dental genes reveal complex evolutionary context of ever-growing rodent molars.</title>
        <authorList>
            <person name="Calamari Z.T."/>
            <person name="Song A."/>
            <person name="Cohen E."/>
            <person name="Akter M."/>
            <person name="Roy R.D."/>
            <person name="Hallikas O."/>
            <person name="Christensen M.M."/>
            <person name="Li P."/>
            <person name="Marangoni P."/>
            <person name="Jernvall J."/>
            <person name="Klein O.D."/>
        </authorList>
    </citation>
    <scope>NUCLEOTIDE SEQUENCE [LARGE SCALE GENOMIC DNA]</scope>
    <source>
        <strain evidence="2">V071</strain>
    </source>
</reference>
<evidence type="ECO:0000313" key="2">
    <source>
        <dbReference type="EMBL" id="KAK7801664.1"/>
    </source>
</evidence>
<accession>A0AAW0HFV5</accession>
<feature type="region of interest" description="Disordered" evidence="1">
    <location>
        <begin position="1"/>
        <end position="25"/>
    </location>
</feature>
<protein>
    <submittedName>
        <fullName evidence="2">Uncharacterized protein</fullName>
    </submittedName>
</protein>